<comment type="function">
    <text evidence="1">Is involved in generating a small heat-stable compound (Nod), an acylated oligomer of N-acetylglucosamine, that stimulates mitosis in various plant protoplasts.</text>
</comment>
<dbReference type="NCBIfam" id="TIGR03006">
    <property type="entry name" value="pepcterm_polyde"/>
    <property type="match status" value="1"/>
</dbReference>
<sequence length="291" mass="32355">MTAAAPDPGLIRNALTIDVEDYFQVQAYAGAIDRASWDTIPRRVEANTTLILDALARHTTQATFFTLGWIADRHPGLIRRIVAEGHELASHGYGHQLVTDLTPATFRADLERAKAVLEDTGGVEVRGYRAPTFSIGPRNAWAWDVLAATGHGYSSSVFPVRHDLYGTPDAPRRPYHPEGRSIVEIPLTTVAAFGRNFPCAGGGYFRLLPYATYRFGIRHLHRAERRPAVFYSHPWEFDPGQPDVPQAKRASRFRHRVNLALMPARLERLLTDFAWGRMDQVFAADIAGGAA</sequence>
<dbReference type="InterPro" id="IPR045235">
    <property type="entry name" value="PuuE_HpPgdA-like"/>
</dbReference>
<dbReference type="EMBL" id="JAWXYB010000018">
    <property type="protein sequence ID" value="MDX5930095.1"/>
    <property type="molecule type" value="Genomic_DNA"/>
</dbReference>
<proteinExistence type="inferred from homology"/>
<dbReference type="InterPro" id="IPR014344">
    <property type="entry name" value="XrtA_polysacc_deacetyl"/>
</dbReference>
<evidence type="ECO:0000256" key="1">
    <source>
        <dbReference type="ARBA" id="ARBA00003236"/>
    </source>
</evidence>
<dbReference type="CDD" id="cd10941">
    <property type="entry name" value="CE4_PuuE_HpPgdA_like_2"/>
    <property type="match status" value="1"/>
</dbReference>
<comment type="caution">
    <text evidence="6">The sequence shown here is derived from an EMBL/GenBank/DDBJ whole genome shotgun (WGS) entry which is preliminary data.</text>
</comment>
<name>A0AAW9DPF9_ACIAO</name>
<dbReference type="Pfam" id="PF01522">
    <property type="entry name" value="Polysacc_deac_1"/>
    <property type="match status" value="1"/>
</dbReference>
<keyword evidence="7" id="KW-1185">Reference proteome</keyword>
<reference evidence="6 7" key="1">
    <citation type="submission" date="2023-11" db="EMBL/GenBank/DDBJ databases">
        <title>MicrobeMod: A computational toolkit for identifying prokaryotic methylation and restriction-modification with nanopore sequencing.</title>
        <authorList>
            <person name="Crits-Christoph A."/>
            <person name="Kang S.C."/>
            <person name="Lee H."/>
            <person name="Ostrov N."/>
        </authorList>
    </citation>
    <scope>NUCLEOTIDE SEQUENCE [LARGE SCALE GENOMIC DNA]</scope>
    <source>
        <strain evidence="6 7">DSMZ 700</strain>
    </source>
</reference>
<dbReference type="InterPro" id="IPR011330">
    <property type="entry name" value="Glyco_hydro/deAcase_b/a-brl"/>
</dbReference>
<accession>A0AAW9DPF9</accession>
<dbReference type="Proteomes" id="UP001279553">
    <property type="component" value="Unassembled WGS sequence"/>
</dbReference>
<evidence type="ECO:0000313" key="7">
    <source>
        <dbReference type="Proteomes" id="UP001279553"/>
    </source>
</evidence>
<gene>
    <name evidence="6" type="ORF">SIL87_04860</name>
</gene>
<dbReference type="GO" id="GO:0005975">
    <property type="term" value="P:carbohydrate metabolic process"/>
    <property type="evidence" value="ECO:0007669"/>
    <property type="project" value="InterPro"/>
</dbReference>
<evidence type="ECO:0000256" key="4">
    <source>
        <dbReference type="ARBA" id="ARBA00032976"/>
    </source>
</evidence>
<organism evidence="6 7">
    <name type="scientific">Acidiphilium acidophilum</name>
    <name type="common">Thiobacillus acidophilus</name>
    <dbReference type="NCBI Taxonomy" id="76588"/>
    <lineage>
        <taxon>Bacteria</taxon>
        <taxon>Pseudomonadati</taxon>
        <taxon>Pseudomonadota</taxon>
        <taxon>Alphaproteobacteria</taxon>
        <taxon>Acetobacterales</taxon>
        <taxon>Acidocellaceae</taxon>
        <taxon>Acidiphilium</taxon>
    </lineage>
</organism>
<dbReference type="RefSeq" id="WP_319613061.1">
    <property type="nucleotide sequence ID" value="NZ_JAWXYB010000018.1"/>
</dbReference>
<comment type="similarity">
    <text evidence="2">Belongs to the polysaccharide deacetylase family.</text>
</comment>
<feature type="domain" description="NodB homology" evidence="5">
    <location>
        <begin position="34"/>
        <end position="291"/>
    </location>
</feature>
<evidence type="ECO:0000313" key="6">
    <source>
        <dbReference type="EMBL" id="MDX5930095.1"/>
    </source>
</evidence>
<evidence type="ECO:0000256" key="3">
    <source>
        <dbReference type="ARBA" id="ARBA00020071"/>
    </source>
</evidence>
<evidence type="ECO:0000256" key="2">
    <source>
        <dbReference type="ARBA" id="ARBA00010973"/>
    </source>
</evidence>
<dbReference type="PANTHER" id="PTHR47561">
    <property type="entry name" value="POLYSACCHARIDE DEACETYLASE FAMILY PROTEIN (AFU_ORTHOLOGUE AFUA_6G05030)"/>
    <property type="match status" value="1"/>
</dbReference>
<dbReference type="Gene3D" id="3.20.20.370">
    <property type="entry name" value="Glycoside hydrolase/deacetylase"/>
    <property type="match status" value="1"/>
</dbReference>
<dbReference type="GO" id="GO:0016810">
    <property type="term" value="F:hydrolase activity, acting on carbon-nitrogen (but not peptide) bonds"/>
    <property type="evidence" value="ECO:0007669"/>
    <property type="project" value="InterPro"/>
</dbReference>
<dbReference type="PANTHER" id="PTHR47561:SF1">
    <property type="entry name" value="POLYSACCHARIDE DEACETYLASE FAMILY PROTEIN (AFU_ORTHOLOGUE AFUA_6G05030)"/>
    <property type="match status" value="1"/>
</dbReference>
<evidence type="ECO:0000259" key="5">
    <source>
        <dbReference type="PROSITE" id="PS51677"/>
    </source>
</evidence>
<dbReference type="SUPFAM" id="SSF88713">
    <property type="entry name" value="Glycoside hydrolase/deacetylase"/>
    <property type="match status" value="1"/>
</dbReference>
<protein>
    <recommendedName>
        <fullName evidence="3">Chitooligosaccharide deacetylase</fullName>
    </recommendedName>
    <alternativeName>
        <fullName evidence="4">Nodulation protein B</fullName>
    </alternativeName>
</protein>
<dbReference type="AlphaFoldDB" id="A0AAW9DPF9"/>
<dbReference type="Pfam" id="PF11959">
    <property type="entry name" value="DUF3473"/>
    <property type="match status" value="1"/>
</dbReference>
<dbReference type="PROSITE" id="PS51677">
    <property type="entry name" value="NODB"/>
    <property type="match status" value="1"/>
</dbReference>
<dbReference type="InterPro" id="IPR022560">
    <property type="entry name" value="DUF3473"/>
</dbReference>
<dbReference type="InterPro" id="IPR002509">
    <property type="entry name" value="NODB_dom"/>
</dbReference>